<protein>
    <submittedName>
        <fullName evidence="2">Mitochondrial ribosomal protein MRP51</fullName>
    </submittedName>
</protein>
<dbReference type="GO" id="GO:0003735">
    <property type="term" value="F:structural constituent of ribosome"/>
    <property type="evidence" value="ECO:0007669"/>
    <property type="project" value="TreeGrafter"/>
</dbReference>
<comment type="caution">
    <text evidence="2">The sequence shown here is derived from an EMBL/GenBank/DDBJ whole genome shotgun (WGS) entry which is preliminary data.</text>
</comment>
<dbReference type="Pfam" id="PF11709">
    <property type="entry name" value="Mit_ribos_Mrp51"/>
    <property type="match status" value="1"/>
</dbReference>
<sequence length="326" mass="35992">MSFASLLRSSRLASLPPSIKPSGPNNQFPLAPAIATTTANQAAGDWGLKRPLPRLKTKHIAISNLDTQEHQTPFKSANEHTKFVKRWQEMGFKPSSAETFADGWHLLGQNRAAPPAFGAIHPESLSKQEAARLLSRARKQRRAFLSKHSAPSQDNANAVVYTPKTLESLRLAMKEEFNLVTSKPGRVQSNGGLAYHPPGMLHVYNTPAGPQERQLVARHLKYKGPSRVVGFGGIVANANRVGANRPSGRDTTLTVYPTRAEFREDGSLEVNVSKHAPARVHSYEAERRTGEAWKGLAARDLTMEDPEDDFLLQLDQLREASPLFKR</sequence>
<organism evidence="2 3">
    <name type="scientific">Protomyces lactucae-debilis</name>
    <dbReference type="NCBI Taxonomy" id="2754530"/>
    <lineage>
        <taxon>Eukaryota</taxon>
        <taxon>Fungi</taxon>
        <taxon>Dikarya</taxon>
        <taxon>Ascomycota</taxon>
        <taxon>Taphrinomycotina</taxon>
        <taxon>Taphrinomycetes</taxon>
        <taxon>Taphrinales</taxon>
        <taxon>Protomycetaceae</taxon>
        <taxon>Protomyces</taxon>
    </lineage>
</organism>
<evidence type="ECO:0000313" key="2">
    <source>
        <dbReference type="EMBL" id="ORY85623.1"/>
    </source>
</evidence>
<proteinExistence type="predicted"/>
<dbReference type="PANTHER" id="PTHR28058">
    <property type="entry name" value="37S RIBOSOMAL PROTEIN MRP51, MITOCHONDRIAL"/>
    <property type="match status" value="1"/>
</dbReference>
<dbReference type="OMA" id="ANEHTKF"/>
<keyword evidence="2" id="KW-0689">Ribosomal protein</keyword>
<dbReference type="STRING" id="56484.A0A1Y2FNT7"/>
<dbReference type="PANTHER" id="PTHR28058:SF1">
    <property type="entry name" value="SMALL RIBOSOMAL SUBUNIT PROTEIN BS1M"/>
    <property type="match status" value="1"/>
</dbReference>
<keyword evidence="2" id="KW-0687">Ribonucleoprotein</keyword>
<dbReference type="InterPro" id="IPR016712">
    <property type="entry name" value="Rbsml_bS1m-like"/>
</dbReference>
<name>A0A1Y2FNT7_PROLT</name>
<dbReference type="RefSeq" id="XP_040727105.1">
    <property type="nucleotide sequence ID" value="XM_040871006.1"/>
</dbReference>
<accession>A0A1Y2FNT7</accession>
<dbReference type="GO" id="GO:0070124">
    <property type="term" value="P:mitochondrial translational initiation"/>
    <property type="evidence" value="ECO:0007669"/>
    <property type="project" value="TreeGrafter"/>
</dbReference>
<dbReference type="GeneID" id="63787605"/>
<reference evidence="2 3" key="1">
    <citation type="submission" date="2016-07" db="EMBL/GenBank/DDBJ databases">
        <title>Pervasive Adenine N6-methylation of Active Genes in Fungi.</title>
        <authorList>
            <consortium name="DOE Joint Genome Institute"/>
            <person name="Mondo S.J."/>
            <person name="Dannebaum R.O."/>
            <person name="Kuo R.C."/>
            <person name="Labutti K."/>
            <person name="Haridas S."/>
            <person name="Kuo A."/>
            <person name="Salamov A."/>
            <person name="Ahrendt S.R."/>
            <person name="Lipzen A."/>
            <person name="Sullivan W."/>
            <person name="Andreopoulos W.B."/>
            <person name="Clum A."/>
            <person name="Lindquist E."/>
            <person name="Daum C."/>
            <person name="Ramamoorthy G.K."/>
            <person name="Gryganskyi A."/>
            <person name="Culley D."/>
            <person name="Magnuson J.K."/>
            <person name="James T.Y."/>
            <person name="O'Malley M.A."/>
            <person name="Stajich J.E."/>
            <person name="Spatafora J.W."/>
            <person name="Visel A."/>
            <person name="Grigoriev I.V."/>
        </authorList>
    </citation>
    <scope>NUCLEOTIDE SEQUENCE [LARGE SCALE GENOMIC DNA]</scope>
    <source>
        <strain evidence="2 3">12-1054</strain>
    </source>
</reference>
<feature type="region of interest" description="Disordered" evidence="1">
    <location>
        <begin position="1"/>
        <end position="28"/>
    </location>
</feature>
<dbReference type="GO" id="GO:0005763">
    <property type="term" value="C:mitochondrial small ribosomal subunit"/>
    <property type="evidence" value="ECO:0007669"/>
    <property type="project" value="TreeGrafter"/>
</dbReference>
<dbReference type="Proteomes" id="UP000193685">
    <property type="component" value="Unassembled WGS sequence"/>
</dbReference>
<dbReference type="AlphaFoldDB" id="A0A1Y2FNT7"/>
<feature type="compositionally biased region" description="Low complexity" evidence="1">
    <location>
        <begin position="1"/>
        <end position="17"/>
    </location>
</feature>
<evidence type="ECO:0000256" key="1">
    <source>
        <dbReference type="SAM" id="MobiDB-lite"/>
    </source>
</evidence>
<dbReference type="EMBL" id="MCFI01000004">
    <property type="protein sequence ID" value="ORY85623.1"/>
    <property type="molecule type" value="Genomic_DNA"/>
</dbReference>
<evidence type="ECO:0000313" key="3">
    <source>
        <dbReference type="Proteomes" id="UP000193685"/>
    </source>
</evidence>
<dbReference type="OrthoDB" id="2735536at2759"/>
<keyword evidence="3" id="KW-1185">Reference proteome</keyword>
<gene>
    <name evidence="2" type="ORF">BCR37DRAFT_391393</name>
</gene>